<dbReference type="InterPro" id="IPR010852">
    <property type="entry name" value="ABATE"/>
</dbReference>
<dbReference type="PANTHER" id="PTHR35525">
    <property type="entry name" value="BLL6575 PROTEIN"/>
    <property type="match status" value="1"/>
</dbReference>
<dbReference type="RefSeq" id="WP_182608232.1">
    <property type="nucleotide sequence ID" value="NZ_VKHT01001257.1"/>
</dbReference>
<dbReference type="Proteomes" id="UP000538929">
    <property type="component" value="Unassembled WGS sequence"/>
</dbReference>
<gene>
    <name evidence="2" type="ORF">FNQ90_23315</name>
</gene>
<sequence length="193" mass="21296">MDRAPGIDDPRPLTGEPMAIDLLNTRWVDATGPRDLLDSTAGLAVWLKGWSTRLPATGPAPSADRETLEHLLRVREALAALADTPLSPAPEAIAELNAVLARGRVRRSLTPTGPKDVIEVDSPPWLPAWTAAEDWLRLLVDRPERIRPCAHPDCVLHFHDTSKNGTRRWCSMAGCGNRAKARRHHARRRPASE</sequence>
<accession>A0A7W3Y444</accession>
<evidence type="ECO:0000313" key="2">
    <source>
        <dbReference type="EMBL" id="MBB0246972.1"/>
    </source>
</evidence>
<dbReference type="AlphaFoldDB" id="A0A7W3Y444"/>
<keyword evidence="3" id="KW-1185">Reference proteome</keyword>
<reference evidence="3" key="1">
    <citation type="submission" date="2019-10" db="EMBL/GenBank/DDBJ databases">
        <title>Streptomyces sp. nov., a novel actinobacterium isolated from alkaline environment.</title>
        <authorList>
            <person name="Golinska P."/>
        </authorList>
    </citation>
    <scope>NUCLEOTIDE SEQUENCE [LARGE SCALE GENOMIC DNA]</scope>
    <source>
        <strain evidence="3">DSM 42118</strain>
    </source>
</reference>
<feature type="domain" description="Zinc finger CGNR" evidence="1">
    <location>
        <begin position="145"/>
        <end position="188"/>
    </location>
</feature>
<dbReference type="InterPro" id="IPR021005">
    <property type="entry name" value="Znf_CGNR"/>
</dbReference>
<proteinExistence type="predicted"/>
<dbReference type="EMBL" id="VKHT01001257">
    <property type="protein sequence ID" value="MBB0246972.1"/>
    <property type="molecule type" value="Genomic_DNA"/>
</dbReference>
<evidence type="ECO:0000259" key="1">
    <source>
        <dbReference type="Pfam" id="PF11706"/>
    </source>
</evidence>
<name>A0A7W3Y444_9ACTN</name>
<dbReference type="PANTHER" id="PTHR35525:SF3">
    <property type="entry name" value="BLL6575 PROTEIN"/>
    <property type="match status" value="1"/>
</dbReference>
<dbReference type="Gene3D" id="1.10.3300.10">
    <property type="entry name" value="Jann2411-like domain"/>
    <property type="match status" value="1"/>
</dbReference>
<evidence type="ECO:0000313" key="3">
    <source>
        <dbReference type="Proteomes" id="UP000538929"/>
    </source>
</evidence>
<protein>
    <recommendedName>
        <fullName evidence="1">Zinc finger CGNR domain-containing protein</fullName>
    </recommendedName>
</protein>
<dbReference type="Pfam" id="PF11706">
    <property type="entry name" value="zf-CGNR"/>
    <property type="match status" value="1"/>
</dbReference>
<organism evidence="2 3">
    <name type="scientific">Streptomyces alkaliphilus</name>
    <dbReference type="NCBI Taxonomy" id="1472722"/>
    <lineage>
        <taxon>Bacteria</taxon>
        <taxon>Bacillati</taxon>
        <taxon>Actinomycetota</taxon>
        <taxon>Actinomycetes</taxon>
        <taxon>Kitasatosporales</taxon>
        <taxon>Streptomycetaceae</taxon>
        <taxon>Streptomyces</taxon>
    </lineage>
</organism>
<dbReference type="Pfam" id="PF07336">
    <property type="entry name" value="ABATE"/>
    <property type="match status" value="1"/>
</dbReference>
<dbReference type="SUPFAM" id="SSF160904">
    <property type="entry name" value="Jann2411-like"/>
    <property type="match status" value="1"/>
</dbReference>
<comment type="caution">
    <text evidence="2">The sequence shown here is derived from an EMBL/GenBank/DDBJ whole genome shotgun (WGS) entry which is preliminary data.</text>
</comment>
<dbReference type="InterPro" id="IPR023286">
    <property type="entry name" value="ABATE_dom_sf"/>
</dbReference>